<gene>
    <name evidence="10" type="ORF">C7M84_013199</name>
</gene>
<name>A0A3R7M6S0_PENVA</name>
<dbReference type="PANTHER" id="PTHR21661:SF35">
    <property type="entry name" value="EPOXIDE HYDROLASE"/>
    <property type="match status" value="1"/>
</dbReference>
<dbReference type="EC" id="3.3.2.9" evidence="6"/>
<evidence type="ECO:0000313" key="11">
    <source>
        <dbReference type="Proteomes" id="UP000283509"/>
    </source>
</evidence>
<dbReference type="GO" id="GO:0097176">
    <property type="term" value="P:epoxide metabolic process"/>
    <property type="evidence" value="ECO:0007669"/>
    <property type="project" value="TreeGrafter"/>
</dbReference>
<feature type="active site" description="Proton acceptor" evidence="7">
    <location>
        <position position="440"/>
    </location>
</feature>
<reference evidence="10 11" key="1">
    <citation type="submission" date="2018-04" db="EMBL/GenBank/DDBJ databases">
        <authorList>
            <person name="Zhang X."/>
            <person name="Yuan J."/>
            <person name="Li F."/>
            <person name="Xiang J."/>
        </authorList>
    </citation>
    <scope>NUCLEOTIDE SEQUENCE [LARGE SCALE GENOMIC DNA]</scope>
    <source>
        <tissue evidence="10">Muscle</tissue>
    </source>
</reference>
<comment type="caution">
    <text evidence="10">The sequence shown here is derived from an EMBL/GenBank/DDBJ whole genome shotgun (WGS) entry which is preliminary data.</text>
</comment>
<dbReference type="PRINTS" id="PR00412">
    <property type="entry name" value="EPOXHYDRLASE"/>
</dbReference>
<feature type="active site" description="Nucleophile" evidence="7">
    <location>
        <position position="233"/>
    </location>
</feature>
<evidence type="ECO:0000256" key="2">
    <source>
        <dbReference type="ARBA" id="ARBA00004111"/>
    </source>
</evidence>
<dbReference type="GO" id="GO:0033961">
    <property type="term" value="F:cis-stilbene-oxide hydrolase activity"/>
    <property type="evidence" value="ECO:0007669"/>
    <property type="project" value="UniProtKB-UniRule"/>
</dbReference>
<dbReference type="OrthoDB" id="7130006at2759"/>
<dbReference type="Proteomes" id="UP000283509">
    <property type="component" value="Unassembled WGS sequence"/>
</dbReference>
<dbReference type="InterPro" id="IPR029058">
    <property type="entry name" value="AB_hydrolase_fold"/>
</dbReference>
<dbReference type="PANTHER" id="PTHR21661">
    <property type="entry name" value="EPOXIDE HYDROLASE 1-RELATED"/>
    <property type="match status" value="1"/>
</dbReference>
<comment type="catalytic activity">
    <reaction evidence="6">
        <text>cis-stilbene oxide + H2O = (1R,2R)-hydrobenzoin</text>
        <dbReference type="Rhea" id="RHEA:23900"/>
        <dbReference type="ChEBI" id="CHEBI:15377"/>
        <dbReference type="ChEBI" id="CHEBI:50004"/>
        <dbReference type="ChEBI" id="CHEBI:50014"/>
        <dbReference type="EC" id="3.3.2.9"/>
    </reaction>
</comment>
<keyword evidence="6" id="KW-0256">Endoplasmic reticulum</keyword>
<dbReference type="InterPro" id="IPR010497">
    <property type="entry name" value="Epoxide_hydro_N"/>
</dbReference>
<keyword evidence="11" id="KW-1185">Reference proteome</keyword>
<dbReference type="InterPro" id="IPR016292">
    <property type="entry name" value="Epoxide_hydrolase"/>
</dbReference>
<dbReference type="ESTHER" id="penva-a0a3r7m6s0">
    <property type="family name" value="Epoxide_hydrolase"/>
</dbReference>
<reference evidence="10 11" key="2">
    <citation type="submission" date="2019-01" db="EMBL/GenBank/DDBJ databases">
        <title>The decoding of complex shrimp genome reveals the adaptation for benthos swimmer, frequently molting mechanism and breeding impact on genome.</title>
        <authorList>
            <person name="Sun Y."/>
            <person name="Gao Y."/>
            <person name="Yu Y."/>
        </authorList>
    </citation>
    <scope>NUCLEOTIDE SEQUENCE [LARGE SCALE GENOMIC DNA]</scope>
    <source>
        <tissue evidence="10">Muscle</tissue>
    </source>
</reference>
<evidence type="ECO:0000256" key="8">
    <source>
        <dbReference type="SAM" id="SignalP"/>
    </source>
</evidence>
<feature type="domain" description="Epoxide hydrolase N-terminal" evidence="9">
    <location>
        <begin position="56"/>
        <end position="167"/>
    </location>
</feature>
<evidence type="ECO:0000259" key="9">
    <source>
        <dbReference type="Pfam" id="PF06441"/>
    </source>
</evidence>
<keyword evidence="6" id="KW-0472">Membrane</keyword>
<comment type="similarity">
    <text evidence="3 6">Belongs to the peptidase S33 family.</text>
</comment>
<dbReference type="SUPFAM" id="SSF53474">
    <property type="entry name" value="alpha/beta-Hydrolases"/>
    <property type="match status" value="1"/>
</dbReference>
<evidence type="ECO:0000256" key="7">
    <source>
        <dbReference type="PIRSR" id="PIRSR001112-1"/>
    </source>
</evidence>
<feature type="chain" id="PRO_5018607239" description="Epoxide hydrolase" evidence="8">
    <location>
        <begin position="32"/>
        <end position="466"/>
    </location>
</feature>
<keyword evidence="4 6" id="KW-0058">Aromatic hydrocarbons catabolism</keyword>
<evidence type="ECO:0000256" key="4">
    <source>
        <dbReference type="ARBA" id="ARBA00022797"/>
    </source>
</evidence>
<feature type="active site" description="Proton donor" evidence="7">
    <location>
        <position position="383"/>
    </location>
</feature>
<protein>
    <recommendedName>
        <fullName evidence="6">Epoxide hydrolase</fullName>
        <ecNumber evidence="6">3.3.2.9</ecNumber>
    </recommendedName>
</protein>
<organism evidence="10 11">
    <name type="scientific">Penaeus vannamei</name>
    <name type="common">Whiteleg shrimp</name>
    <name type="synonym">Litopenaeus vannamei</name>
    <dbReference type="NCBI Taxonomy" id="6689"/>
    <lineage>
        <taxon>Eukaryota</taxon>
        <taxon>Metazoa</taxon>
        <taxon>Ecdysozoa</taxon>
        <taxon>Arthropoda</taxon>
        <taxon>Crustacea</taxon>
        <taxon>Multicrustacea</taxon>
        <taxon>Malacostraca</taxon>
        <taxon>Eumalacostraca</taxon>
        <taxon>Eucarida</taxon>
        <taxon>Decapoda</taxon>
        <taxon>Dendrobranchiata</taxon>
        <taxon>Penaeoidea</taxon>
        <taxon>Penaeidae</taxon>
        <taxon>Penaeus</taxon>
    </lineage>
</organism>
<evidence type="ECO:0000256" key="1">
    <source>
        <dbReference type="ARBA" id="ARBA00000221"/>
    </source>
</evidence>
<dbReference type="Pfam" id="PF06441">
    <property type="entry name" value="EHN"/>
    <property type="match status" value="1"/>
</dbReference>
<feature type="signal peptide" evidence="8">
    <location>
        <begin position="1"/>
        <end position="31"/>
    </location>
</feature>
<accession>A0A3R7M6S0</accession>
<keyword evidence="5 6" id="KW-0378">Hydrolase</keyword>
<dbReference type="STRING" id="6689.A0A3R7M6S0"/>
<sequence length="466" mass="52926">MPLRLMSWMKLFSAAIVIAALLYKIREKSMAESPMPELDPDPWWGPGEREKGDDSVRNFKIAISNQDLDDLKARLSLPLRLTPPLENANFTYGMNQNTLKEIVQHWRLKYDWRKREALLNYYPHFMTKIEGLDIHFMRGSAQTKGAKNIKVLPLLLIHGWPGTFVEFYDIMPLLTTPQEDSNVVFEVICPSIPGYGFSQGSAKQGLSHLETAQIFLKLMKRLGYDQFYLQGGDWGSIIATSMATMYPENILGIHLNMFVANSLGPNLKLILGAILPAGIVVSHEDQEKLYPLTEKFGMFARETGYLHIQATKPDTIGAALNQSPVSLAAYIMEKFSSWTHRDNYKEVNGGLLHKHFPIDIDKILDNICIYWFTGSITTSVRYYAENFSPKAVANNLDSIPCRVPSAMSAFPHDLLNQPKNFIAHKFYDIVSYSDQLVGGHFAAMERPKLLARDFHQFVNTVETREN</sequence>
<evidence type="ECO:0000256" key="5">
    <source>
        <dbReference type="ARBA" id="ARBA00022801"/>
    </source>
</evidence>
<dbReference type="GO" id="GO:0005789">
    <property type="term" value="C:endoplasmic reticulum membrane"/>
    <property type="evidence" value="ECO:0007669"/>
    <property type="project" value="UniProtKB-SubCell"/>
</dbReference>
<dbReference type="Gene3D" id="3.40.50.1820">
    <property type="entry name" value="alpha/beta hydrolase"/>
    <property type="match status" value="1"/>
</dbReference>
<keyword evidence="8" id="KW-0732">Signal</keyword>
<comment type="catalytic activity">
    <reaction evidence="1 6">
        <text>1-(4-methoxyphenyl)-N-methyl-N-[(3-methyloxetan-3-yl)methyl]methanamine + H2O = 2-{[(4-methoxybenzyl)(methyl)amino]methyl}-2-methylpropane-1,3-diol</text>
        <dbReference type="Rhea" id="RHEA:55764"/>
        <dbReference type="ChEBI" id="CHEBI:15377"/>
        <dbReference type="ChEBI" id="CHEBI:139161"/>
        <dbReference type="ChEBI" id="CHEBI:139164"/>
        <dbReference type="EC" id="3.3.2.9"/>
    </reaction>
</comment>
<dbReference type="EMBL" id="QCYY01002649">
    <property type="protein sequence ID" value="ROT68651.1"/>
    <property type="molecule type" value="Genomic_DNA"/>
</dbReference>
<evidence type="ECO:0000256" key="6">
    <source>
        <dbReference type="PIRNR" id="PIRNR001112"/>
    </source>
</evidence>
<evidence type="ECO:0000313" key="10">
    <source>
        <dbReference type="EMBL" id="ROT68651.1"/>
    </source>
</evidence>
<comment type="subcellular location">
    <subcellularLocation>
        <location evidence="6">Endoplasmic reticulum membrane</location>
    </subcellularLocation>
    <subcellularLocation>
        <location evidence="2">Microsome membrane</location>
        <topology evidence="2">Single-pass membrane protein</topology>
    </subcellularLocation>
</comment>
<dbReference type="InterPro" id="IPR000639">
    <property type="entry name" value="Epox_hydrolase-like"/>
</dbReference>
<dbReference type="PIRSF" id="PIRSF001112">
    <property type="entry name" value="Epoxide_hydrolase"/>
    <property type="match status" value="1"/>
</dbReference>
<evidence type="ECO:0000256" key="3">
    <source>
        <dbReference type="ARBA" id="ARBA00010088"/>
    </source>
</evidence>
<dbReference type="AlphaFoldDB" id="A0A3R7M6S0"/>
<proteinExistence type="inferred from homology"/>